<feature type="transmembrane region" description="Helical" evidence="8">
    <location>
        <begin position="652"/>
        <end position="672"/>
    </location>
</feature>
<dbReference type="OrthoDB" id="2150324at2759"/>
<feature type="transmembrane region" description="Helical" evidence="8">
    <location>
        <begin position="32"/>
        <end position="53"/>
    </location>
</feature>
<evidence type="ECO:0000259" key="11">
    <source>
        <dbReference type="Pfam" id="PF14703"/>
    </source>
</evidence>
<feature type="transmembrane region" description="Helical" evidence="8">
    <location>
        <begin position="392"/>
        <end position="417"/>
    </location>
</feature>
<keyword evidence="3" id="KW-0813">Transport</keyword>
<comment type="similarity">
    <text evidence="2">Belongs to the CSC1 (TC 1.A.17) family.</text>
</comment>
<dbReference type="EMBL" id="LAFY01004063">
    <property type="protein sequence ID" value="KJX95576.1"/>
    <property type="molecule type" value="Genomic_DNA"/>
</dbReference>
<comment type="caution">
    <text evidence="12">The sequence shown here is derived from an EMBL/GenBank/DDBJ whole genome shotgun (WGS) entry which is preliminary data.</text>
</comment>
<name>A0A0F4GDT2_9PEZI</name>
<keyword evidence="13" id="KW-1185">Reference proteome</keyword>
<dbReference type="InterPro" id="IPR032880">
    <property type="entry name" value="CSC1/OSCA1-like_N"/>
</dbReference>
<feature type="transmembrane region" description="Helical" evidence="8">
    <location>
        <begin position="486"/>
        <end position="512"/>
    </location>
</feature>
<feature type="compositionally biased region" description="Basic and acidic residues" evidence="7">
    <location>
        <begin position="936"/>
        <end position="949"/>
    </location>
</feature>
<feature type="transmembrane region" description="Helical" evidence="8">
    <location>
        <begin position="594"/>
        <end position="621"/>
    </location>
</feature>
<feature type="transmembrane region" description="Helical" evidence="8">
    <location>
        <begin position="117"/>
        <end position="135"/>
    </location>
</feature>
<dbReference type="InterPro" id="IPR027815">
    <property type="entry name" value="CSC1/OSCA1-like_cyt"/>
</dbReference>
<evidence type="ECO:0000256" key="5">
    <source>
        <dbReference type="ARBA" id="ARBA00022989"/>
    </source>
</evidence>
<keyword evidence="5 8" id="KW-1133">Transmembrane helix</keyword>
<feature type="transmembrane region" description="Helical" evidence="8">
    <location>
        <begin position="678"/>
        <end position="699"/>
    </location>
</feature>
<comment type="subcellular location">
    <subcellularLocation>
        <location evidence="1">Membrane</location>
        <topology evidence="1">Multi-pass membrane protein</topology>
    </subcellularLocation>
</comment>
<sequence>MAGLLARQQQNTGEELIDVIGAGFSNISGQSALASLITSAVLTAVIALLFCFLRPYNSVVYAPRAKHADSKHAPPPVSKGLFGWLSPLVKTKEKDLVEKVGVDAAVFMRVVRMLRNIFSILAVVGCGIIIPNNLLGSKQSKVGSQVGANGFFNRMTPLLLYGQTRLWAYVVVTYLFTAVILYFLYINYVQITRMRREYYNSSDYQHSLHARTLLVTDLPKDLRSDEGIGRLVNEVRASGEQPRTAIARNVRDLPELVEEHTETVKELEEHLAKYLKNPDRLPATRPTCKVHKNDKGYGTGAKGQKVDAIEYLTGRIRELETQIREVRLSVDKRDALLYGFASYQSISAAHVTAYAAKGKKFHGAEVQLAPKPSALVWKNLKMSRSQRKRQSFVNSLWIGVLIVVWTVPNLLIAAFLANLSNLAIFWPAFKRTYDTHSTWWAIVQGVLAPALTMSFYFYLPAIFRKLRIKAGDVSKTSRERHVARSLYKFFVINNLIIFSIFSSVWTLIWTIVRKEQTITRSTPLTQVLTGLCGVSSYWICWMLQRNLGAAVDLSQLWTLITNSWSRRFSSPTPRSLIQLSAPQPMDYASYYNYFLFYATVAIAFAPIHPLILPVTAFYFWMDSFMKKYLLLYVLITKYESGGVFWRSIFNRMLFLTVFGNFVVAVVILALTIDFIDAHWAKLACLVPLPLIVIGFKFYCKYRFDDEFDYYETGKKSRDQEQHDGNELNKRTKGDRMAARFGHPALYRPLITPMVSSKSQHLLKSIYGGRTSLDDDTSTVAGYSDVYLDNMDPRKPGRRTGKSHEPFELVDENNLDFEHYKNRPEFRDEAGGDGELYGHAGDFVRPGTPSSAITGFTRAGTFDSTYTDQSRDTSPYGHSRNTSGQQTYVHSRDASGDSDHTRVGDGGMEYPRGYHQAPSILRDQSPSGDIGQSYREPVSRRELPRRESRDMLMSSAAGMGFGTPAAVTPGGFGPVRYGNVPSGENTPGYASEEDTSYDYFRRGRTGR</sequence>
<feature type="compositionally biased region" description="Polar residues" evidence="7">
    <location>
        <begin position="878"/>
        <end position="888"/>
    </location>
</feature>
<organism evidence="12 13">
    <name type="scientific">Zymoseptoria brevis</name>
    <dbReference type="NCBI Taxonomy" id="1047168"/>
    <lineage>
        <taxon>Eukaryota</taxon>
        <taxon>Fungi</taxon>
        <taxon>Dikarya</taxon>
        <taxon>Ascomycota</taxon>
        <taxon>Pezizomycotina</taxon>
        <taxon>Dothideomycetes</taxon>
        <taxon>Dothideomycetidae</taxon>
        <taxon>Mycosphaerellales</taxon>
        <taxon>Mycosphaerellaceae</taxon>
        <taxon>Zymoseptoria</taxon>
    </lineage>
</organism>
<feature type="transmembrane region" description="Helical" evidence="8">
    <location>
        <begin position="524"/>
        <end position="543"/>
    </location>
</feature>
<evidence type="ECO:0000256" key="6">
    <source>
        <dbReference type="ARBA" id="ARBA00023136"/>
    </source>
</evidence>
<dbReference type="Pfam" id="PF02714">
    <property type="entry name" value="RSN1_7TM"/>
    <property type="match status" value="1"/>
</dbReference>
<evidence type="ECO:0000313" key="12">
    <source>
        <dbReference type="EMBL" id="KJX95576.1"/>
    </source>
</evidence>
<feature type="transmembrane region" description="Helical" evidence="8">
    <location>
        <begin position="437"/>
        <end position="459"/>
    </location>
</feature>
<evidence type="ECO:0000256" key="8">
    <source>
        <dbReference type="SAM" id="Phobius"/>
    </source>
</evidence>
<feature type="domain" description="CSC1/OSCA1-like N-terminal transmembrane" evidence="10">
    <location>
        <begin position="33"/>
        <end position="186"/>
    </location>
</feature>
<dbReference type="GO" id="GO:0005227">
    <property type="term" value="F:calcium-activated cation channel activity"/>
    <property type="evidence" value="ECO:0007669"/>
    <property type="project" value="InterPro"/>
</dbReference>
<feature type="domain" description="CSC1/OSCA1-like cytosolic" evidence="11">
    <location>
        <begin position="210"/>
        <end position="379"/>
    </location>
</feature>
<feature type="transmembrane region" description="Helical" evidence="8">
    <location>
        <begin position="166"/>
        <end position="186"/>
    </location>
</feature>
<dbReference type="Proteomes" id="UP000033647">
    <property type="component" value="Unassembled WGS sequence"/>
</dbReference>
<dbReference type="Pfam" id="PF14703">
    <property type="entry name" value="PHM7_cyt"/>
    <property type="match status" value="1"/>
</dbReference>
<evidence type="ECO:0000256" key="1">
    <source>
        <dbReference type="ARBA" id="ARBA00004141"/>
    </source>
</evidence>
<feature type="region of interest" description="Disordered" evidence="7">
    <location>
        <begin position="861"/>
        <end position="1006"/>
    </location>
</feature>
<gene>
    <name evidence="12" type="ORF">TI39_contig4103g00004</name>
</gene>
<feature type="domain" description="CSC1/OSCA1-like 7TM region" evidence="9">
    <location>
        <begin position="391"/>
        <end position="663"/>
    </location>
</feature>
<accession>A0A0F4GDT2</accession>
<evidence type="ECO:0000259" key="9">
    <source>
        <dbReference type="Pfam" id="PF02714"/>
    </source>
</evidence>
<proteinExistence type="inferred from homology"/>
<evidence type="ECO:0000313" key="13">
    <source>
        <dbReference type="Proteomes" id="UP000033647"/>
    </source>
</evidence>
<dbReference type="AlphaFoldDB" id="A0A0F4GDT2"/>
<evidence type="ECO:0000256" key="2">
    <source>
        <dbReference type="ARBA" id="ARBA00007779"/>
    </source>
</evidence>
<evidence type="ECO:0000256" key="3">
    <source>
        <dbReference type="ARBA" id="ARBA00022448"/>
    </source>
</evidence>
<keyword evidence="4 8" id="KW-0812">Transmembrane</keyword>
<dbReference type="GO" id="GO:0005886">
    <property type="term" value="C:plasma membrane"/>
    <property type="evidence" value="ECO:0007669"/>
    <property type="project" value="TreeGrafter"/>
</dbReference>
<evidence type="ECO:0000256" key="7">
    <source>
        <dbReference type="SAM" id="MobiDB-lite"/>
    </source>
</evidence>
<keyword evidence="6 8" id="KW-0472">Membrane</keyword>
<dbReference type="PANTHER" id="PTHR13018:SF149">
    <property type="entry name" value="DOMAIN PROTEIN, PUTATIVE (AFU_ORTHOLOGUE AFUA_3G11660)-RELATED"/>
    <property type="match status" value="1"/>
</dbReference>
<dbReference type="Pfam" id="PF13967">
    <property type="entry name" value="RSN1_TM"/>
    <property type="match status" value="1"/>
</dbReference>
<dbReference type="InterPro" id="IPR045122">
    <property type="entry name" value="Csc1-like"/>
</dbReference>
<dbReference type="PANTHER" id="PTHR13018">
    <property type="entry name" value="PROBABLE MEMBRANE PROTEIN DUF221-RELATED"/>
    <property type="match status" value="1"/>
</dbReference>
<feature type="transmembrane region" description="Helical" evidence="8">
    <location>
        <begin position="627"/>
        <end position="645"/>
    </location>
</feature>
<dbReference type="InterPro" id="IPR003864">
    <property type="entry name" value="CSC1/OSCA1-like_7TM"/>
</dbReference>
<protein>
    <recommendedName>
        <fullName evidence="14">DUF221-domain-containing protein</fullName>
    </recommendedName>
</protein>
<feature type="compositionally biased region" description="Basic and acidic residues" evidence="7">
    <location>
        <begin position="889"/>
        <end position="902"/>
    </location>
</feature>
<evidence type="ECO:0000256" key="4">
    <source>
        <dbReference type="ARBA" id="ARBA00022692"/>
    </source>
</evidence>
<evidence type="ECO:0008006" key="14">
    <source>
        <dbReference type="Google" id="ProtNLM"/>
    </source>
</evidence>
<evidence type="ECO:0000259" key="10">
    <source>
        <dbReference type="Pfam" id="PF13967"/>
    </source>
</evidence>
<reference evidence="12 13" key="1">
    <citation type="submission" date="2015-03" db="EMBL/GenBank/DDBJ databases">
        <title>RNA-seq based gene annotation and comparative genomics of four Zymoseptoria species reveal species-specific pathogenicity related genes and transposable element activity.</title>
        <authorList>
            <person name="Grandaubert J."/>
            <person name="Bhattacharyya A."/>
            <person name="Stukenbrock E.H."/>
        </authorList>
    </citation>
    <scope>NUCLEOTIDE SEQUENCE [LARGE SCALE GENOMIC DNA]</scope>
    <source>
        <strain evidence="12 13">Zb18110</strain>
    </source>
</reference>